<evidence type="ECO:0000313" key="1">
    <source>
        <dbReference type="EMBL" id="UYA98761.1"/>
    </source>
</evidence>
<protein>
    <submittedName>
        <fullName evidence="1">Uncharacterized protein</fullName>
    </submittedName>
</protein>
<evidence type="ECO:0000313" key="2">
    <source>
        <dbReference type="Proteomes" id="UP001164499"/>
    </source>
</evidence>
<accession>A0A9X9JMW5</accession>
<dbReference type="EMBL" id="ON932080">
    <property type="protein sequence ID" value="UYA98761.1"/>
    <property type="molecule type" value="Genomic_DNA"/>
</dbReference>
<reference evidence="1" key="1">
    <citation type="submission" date="2022-07" db="EMBL/GenBank/DDBJ databases">
        <title>Comparative analysis of new lytic phages for the biological control of phytopathogenic Xanthomonas spp.</title>
        <authorList>
            <person name="Domingo-Calap M.L."/>
            <person name="Bernabeu-Gimeno M."/>
            <person name="Aure C.M."/>
            <person name="Marco-Noales E."/>
            <person name="Domingo-Calap P."/>
        </authorList>
    </citation>
    <scope>NUCLEOTIDE SEQUENCE</scope>
</reference>
<gene>
    <name evidence="1" type="ORF">IVIADoCa6_17</name>
</gene>
<proteinExistence type="predicted"/>
<name>A0A9X9JMW5_9CAUD</name>
<sequence length="90" mass="10030">MNAQVKYKNLEDTPIDDLAQVLQLLRDLEVAPITLMAYATALDAVETAEASFTTVEVALHDNRTIEAEDMDMHNMIFEGAQSFLKVMGEL</sequence>
<dbReference type="Proteomes" id="UP001164499">
    <property type="component" value="Segment"/>
</dbReference>
<keyword evidence="2" id="KW-1185">Reference proteome</keyword>
<organism evidence="1 2">
    <name type="scientific">Xanthomonas phage vB_Xar_IVIA-DoCa6</name>
    <dbReference type="NCBI Taxonomy" id="2975533"/>
    <lineage>
        <taxon>Viruses</taxon>
        <taxon>Duplodnaviria</taxon>
        <taxon>Heunggongvirae</taxon>
        <taxon>Uroviricota</taxon>
        <taxon>Caudoviricetes</taxon>
        <taxon>Mesyanzhinovviridae</taxon>
        <taxon>Bradleyvirinae</taxon>
        <taxon>Bosavirus</taxon>
        <taxon>Bosavirus Doca6</taxon>
    </lineage>
</organism>